<feature type="domain" description="N-acetyltransferase" evidence="2">
    <location>
        <begin position="3"/>
        <end position="161"/>
    </location>
</feature>
<dbReference type="SUPFAM" id="SSF55729">
    <property type="entry name" value="Acyl-CoA N-acyltransferases (Nat)"/>
    <property type="match status" value="1"/>
</dbReference>
<evidence type="ECO:0000256" key="1">
    <source>
        <dbReference type="ARBA" id="ARBA00022679"/>
    </source>
</evidence>
<reference evidence="3 4" key="1">
    <citation type="journal article" date="2016" name="Nat. Commun.">
        <title>Thousands of microbial genomes shed light on interconnected biogeochemical processes in an aquifer system.</title>
        <authorList>
            <person name="Anantharaman K."/>
            <person name="Brown C.T."/>
            <person name="Hug L.A."/>
            <person name="Sharon I."/>
            <person name="Castelle C.J."/>
            <person name="Probst A.J."/>
            <person name="Thomas B.C."/>
            <person name="Singh A."/>
            <person name="Wilkins M.J."/>
            <person name="Karaoz U."/>
            <person name="Brodie E.L."/>
            <person name="Williams K.H."/>
            <person name="Hubbard S.S."/>
            <person name="Banfield J.F."/>
        </authorList>
    </citation>
    <scope>NUCLEOTIDE SEQUENCE [LARGE SCALE GENOMIC DNA]</scope>
</reference>
<dbReference type="PROSITE" id="PS51186">
    <property type="entry name" value="GNAT"/>
    <property type="match status" value="1"/>
</dbReference>
<evidence type="ECO:0000259" key="2">
    <source>
        <dbReference type="PROSITE" id="PS51186"/>
    </source>
</evidence>
<dbReference type="InterPro" id="IPR050769">
    <property type="entry name" value="NAT_camello-type"/>
</dbReference>
<dbReference type="Pfam" id="PF00583">
    <property type="entry name" value="Acetyltransf_1"/>
    <property type="match status" value="1"/>
</dbReference>
<dbReference type="STRING" id="1802505.A3D01_02150"/>
<dbReference type="CDD" id="cd04301">
    <property type="entry name" value="NAT_SF"/>
    <property type="match status" value="1"/>
</dbReference>
<protein>
    <recommendedName>
        <fullName evidence="2">N-acetyltransferase domain-containing protein</fullName>
    </recommendedName>
</protein>
<gene>
    <name evidence="3" type="ORF">A3D01_02150</name>
</gene>
<dbReference type="GO" id="GO:0008080">
    <property type="term" value="F:N-acetyltransferase activity"/>
    <property type="evidence" value="ECO:0007669"/>
    <property type="project" value="InterPro"/>
</dbReference>
<dbReference type="PANTHER" id="PTHR13947">
    <property type="entry name" value="GNAT FAMILY N-ACETYLTRANSFERASE"/>
    <property type="match status" value="1"/>
</dbReference>
<dbReference type="Proteomes" id="UP000177169">
    <property type="component" value="Unassembled WGS sequence"/>
</dbReference>
<evidence type="ECO:0000313" key="3">
    <source>
        <dbReference type="EMBL" id="OGM32166.1"/>
    </source>
</evidence>
<dbReference type="InterPro" id="IPR000182">
    <property type="entry name" value="GNAT_dom"/>
</dbReference>
<organism evidence="3 4">
    <name type="scientific">Candidatus Woesebacteria bacterium RIFCSPHIGHO2_02_FULL_39_13</name>
    <dbReference type="NCBI Taxonomy" id="1802505"/>
    <lineage>
        <taxon>Bacteria</taxon>
        <taxon>Candidatus Woeseibacteriota</taxon>
    </lineage>
</organism>
<dbReference type="EMBL" id="MGGR01000035">
    <property type="protein sequence ID" value="OGM32166.1"/>
    <property type="molecule type" value="Genomic_DNA"/>
</dbReference>
<evidence type="ECO:0000313" key="4">
    <source>
        <dbReference type="Proteomes" id="UP000177169"/>
    </source>
</evidence>
<accession>A0A1F7YXS9</accession>
<name>A0A1F7YXS9_9BACT</name>
<dbReference type="InterPro" id="IPR016181">
    <property type="entry name" value="Acyl_CoA_acyltransferase"/>
</dbReference>
<proteinExistence type="predicted"/>
<sequence>MKFKIRLATLGDIEKIVKIYSEWGKFKGILPDCLTIGDSYDDLIKFFDGTNDSRRYLLAENESNEAIGVCYIDLIFLGYNNIRLGDMMVKEKYRKMGVGGALVDKVIDYAKENNVNKIWLWTQEELKDAIRLYEKKEFVFEGRQKNQFCNKDTLLYGLVAES</sequence>
<dbReference type="AlphaFoldDB" id="A0A1F7YXS9"/>
<comment type="caution">
    <text evidence="3">The sequence shown here is derived from an EMBL/GenBank/DDBJ whole genome shotgun (WGS) entry which is preliminary data.</text>
</comment>
<dbReference type="Gene3D" id="3.40.630.30">
    <property type="match status" value="1"/>
</dbReference>
<dbReference type="PANTHER" id="PTHR13947:SF37">
    <property type="entry name" value="LD18367P"/>
    <property type="match status" value="1"/>
</dbReference>
<keyword evidence="1" id="KW-0808">Transferase</keyword>